<feature type="compositionally biased region" description="Basic and acidic residues" evidence="1">
    <location>
        <begin position="160"/>
        <end position="170"/>
    </location>
</feature>
<proteinExistence type="predicted"/>
<sequence>MGDSIPCKKIQAGPITELSTKIKQEGGIKNMTQYKKFIWEYESIINYLKRYKYIQGDIIHNQEILASLPSSAQESIYKELRKDKAMVKALDGGYIISRLEMLMLYIEKYLEAKFLIQQKEFSQEKSQEKKARSEEESLEEVFKKIKGITQKIKNPQPQEHQSKDTGNESVREVLNQLKDLSEVV</sequence>
<evidence type="ECO:0000256" key="1">
    <source>
        <dbReference type="SAM" id="MobiDB-lite"/>
    </source>
</evidence>
<organism evidence="2 3">
    <name type="scientific">Austropuccinia psidii MF-1</name>
    <dbReference type="NCBI Taxonomy" id="1389203"/>
    <lineage>
        <taxon>Eukaryota</taxon>
        <taxon>Fungi</taxon>
        <taxon>Dikarya</taxon>
        <taxon>Basidiomycota</taxon>
        <taxon>Pucciniomycotina</taxon>
        <taxon>Pucciniomycetes</taxon>
        <taxon>Pucciniales</taxon>
        <taxon>Sphaerophragmiaceae</taxon>
        <taxon>Austropuccinia</taxon>
    </lineage>
</organism>
<evidence type="ECO:0000313" key="2">
    <source>
        <dbReference type="EMBL" id="MBW0579881.1"/>
    </source>
</evidence>
<protein>
    <submittedName>
        <fullName evidence="2">Uncharacterized protein</fullName>
    </submittedName>
</protein>
<reference evidence="2" key="1">
    <citation type="submission" date="2021-03" db="EMBL/GenBank/DDBJ databases">
        <title>Draft genome sequence of rust myrtle Austropuccinia psidii MF-1, a brazilian biotype.</title>
        <authorList>
            <person name="Quecine M.C."/>
            <person name="Pachon D.M.R."/>
            <person name="Bonatelli M.L."/>
            <person name="Correr F.H."/>
            <person name="Franceschini L.M."/>
            <person name="Leite T.F."/>
            <person name="Margarido G.R.A."/>
            <person name="Almeida C.A."/>
            <person name="Ferrarezi J.A."/>
            <person name="Labate C.A."/>
        </authorList>
    </citation>
    <scope>NUCLEOTIDE SEQUENCE</scope>
    <source>
        <strain evidence="2">MF-1</strain>
    </source>
</reference>
<dbReference type="EMBL" id="AVOT02106160">
    <property type="protein sequence ID" value="MBW0579881.1"/>
    <property type="molecule type" value="Genomic_DNA"/>
</dbReference>
<comment type="caution">
    <text evidence="2">The sequence shown here is derived from an EMBL/GenBank/DDBJ whole genome shotgun (WGS) entry which is preliminary data.</text>
</comment>
<dbReference type="Proteomes" id="UP000765509">
    <property type="component" value="Unassembled WGS sequence"/>
</dbReference>
<accession>A0A9Q3KGT6</accession>
<keyword evidence="3" id="KW-1185">Reference proteome</keyword>
<name>A0A9Q3KGT6_9BASI</name>
<dbReference type="AlphaFoldDB" id="A0A9Q3KGT6"/>
<feature type="region of interest" description="Disordered" evidence="1">
    <location>
        <begin position="148"/>
        <end position="170"/>
    </location>
</feature>
<evidence type="ECO:0000313" key="3">
    <source>
        <dbReference type="Proteomes" id="UP000765509"/>
    </source>
</evidence>
<gene>
    <name evidence="2" type="ORF">O181_119596</name>
</gene>